<gene>
    <name evidence="2" type="ORF">XarbCFBP7409_18145</name>
</gene>
<protein>
    <submittedName>
        <fullName evidence="2">UDP-N-acetylglucosamine acyltransferase</fullName>
    </submittedName>
</protein>
<sequence length="188" mass="20035">MRKLLAAAIVIAALSGCAANPPLNFSVPGVGVSIKKLDAELKSLTVTLARPDEAKGKVPPEAQHEIPDMWENALTEALNRMAIFRDDAPRKLSLSVKILAIDIPSFGASMTTKTIARYELIDRANGSIVYTQDVSASGTVPAGYAFAGVIRARESINRSAQNNIALFLQALETVDVSKPMFPSSQATP</sequence>
<proteinExistence type="predicted"/>
<dbReference type="GO" id="GO:0016746">
    <property type="term" value="F:acyltransferase activity"/>
    <property type="evidence" value="ECO:0007669"/>
    <property type="project" value="UniProtKB-KW"/>
</dbReference>
<feature type="signal peptide" evidence="1">
    <location>
        <begin position="1"/>
        <end position="18"/>
    </location>
</feature>
<comment type="caution">
    <text evidence="2">The sequence shown here is derived from an EMBL/GenBank/DDBJ whole genome shotgun (WGS) entry which is preliminary data.</text>
</comment>
<reference evidence="2 3" key="1">
    <citation type="submission" date="2016-08" db="EMBL/GenBank/DDBJ databases">
        <title>Evolution of the type three secretion system and type three effector repertoires in Xanthomonas.</title>
        <authorList>
            <person name="Merda D."/>
            <person name="Briand M."/>
            <person name="Bosis E."/>
            <person name="Rousseau C."/>
            <person name="Portier P."/>
            <person name="Jacques M.-A."/>
            <person name="Fischer-Le Saux M."/>
        </authorList>
    </citation>
    <scope>NUCLEOTIDE SEQUENCE [LARGE SCALE GENOMIC DNA]</scope>
    <source>
        <strain evidence="2 3">CFBP 7409</strain>
    </source>
</reference>
<dbReference type="AlphaFoldDB" id="A0A2S6ZRQ1"/>
<dbReference type="Proteomes" id="UP000238049">
    <property type="component" value="Unassembled WGS sequence"/>
</dbReference>
<evidence type="ECO:0000313" key="2">
    <source>
        <dbReference type="EMBL" id="PPT95056.1"/>
    </source>
</evidence>
<accession>A0A2S6ZRQ1</accession>
<keyword evidence="1" id="KW-0732">Signal</keyword>
<dbReference type="RefSeq" id="WP_104564328.1">
    <property type="nucleotide sequence ID" value="NZ_MDSK01000042.1"/>
</dbReference>
<evidence type="ECO:0000256" key="1">
    <source>
        <dbReference type="SAM" id="SignalP"/>
    </source>
</evidence>
<organism evidence="2 3">
    <name type="scientific">Xanthomonas arboricola pv. guizotiae</name>
    <dbReference type="NCBI Taxonomy" id="487867"/>
    <lineage>
        <taxon>Bacteria</taxon>
        <taxon>Pseudomonadati</taxon>
        <taxon>Pseudomonadota</taxon>
        <taxon>Gammaproteobacteria</taxon>
        <taxon>Lysobacterales</taxon>
        <taxon>Lysobacteraceae</taxon>
        <taxon>Xanthomonas</taxon>
    </lineage>
</organism>
<dbReference type="PROSITE" id="PS51257">
    <property type="entry name" value="PROKAR_LIPOPROTEIN"/>
    <property type="match status" value="1"/>
</dbReference>
<feature type="chain" id="PRO_5015605356" evidence="1">
    <location>
        <begin position="19"/>
        <end position="188"/>
    </location>
</feature>
<keyword evidence="2" id="KW-0808">Transferase</keyword>
<evidence type="ECO:0000313" key="3">
    <source>
        <dbReference type="Proteomes" id="UP000238049"/>
    </source>
</evidence>
<name>A0A2S6ZRQ1_9XANT</name>
<keyword evidence="2" id="KW-0012">Acyltransferase</keyword>
<dbReference type="EMBL" id="MDSL01000050">
    <property type="protein sequence ID" value="PPT95056.1"/>
    <property type="molecule type" value="Genomic_DNA"/>
</dbReference>